<dbReference type="InterPro" id="IPR045851">
    <property type="entry name" value="AMP-bd_C_sf"/>
</dbReference>
<sequence length="818" mass="88027">MSYVQWLFKGLDYDQNKPIYIDANNPDRGLSASQVKTLVLKIGSGLQKFGLQKGDCACVVSLNDIYYTPTYLGIIAAGGIFTGANPGYTVFELAHHLRVCNAKFVVADLQTFSKVKEAAAEVGIPESNIIIFDVHHEGVPSGTTSFWDLIGDDEITIEDIVDSANVPASYISSSGTSGLPKAVVIPHAYLINQCQIQTERKMPYEVSRLCCLPPFPAYAAPSQHGMPLKTGSPCYIMPRYDGNAVLDAVEKYQITEVLLVPPMVLSLPLLPKCTSSTVASLRQVFCGGAAIAYHIQEQLYDILHPDARINQIFGMSECGWVCGFQYPEKDETSSVGRPFAGFSLKVVDNAGNDCLEDGQIGEIYIKPPFPMLGYLNNPTATAEAFAPGGWTRSGDVGYVKDSKWYVPDRKKDVIKVKGWQVSPTELESVLLLHEDIIDAGVIGIQAANTYDGIPRGFVVRRPGSTVTEDDVKAWMKERLVRYKQLDRVIFVTDIPRNPTGKILRRLLQEGKYTEEVAAVGEQISASEAVVEKVPITENGTSGSEDADEHVTTPEAIAEEALVTENGNSKVLVTENGHSNSVANGEHVTAPEAIAGEVLVTENGNPKSLVTENGHSNSAANSEQIASPEVIAEEVLITESGNSSPAAIYKYVALSEPVYQRVLVTENGNTGPAALYEYIALPKTVYQRVLVTENGNSGPAPVYKYIAVTETVYQKVLITRNGNTGPEVTSEQIAAREIVNHKGSVTENGFSSSTTDCNHIVSSEAVAQKVLSTANGNANPAAACEHIALPNVVVEGFPVVGNGISSSVLPSEEHSAVPS</sequence>
<proteinExistence type="predicted"/>
<dbReference type="InterPro" id="IPR025110">
    <property type="entry name" value="AMP-bd_C"/>
</dbReference>
<dbReference type="GeneID" id="28838043"/>
<dbReference type="SUPFAM" id="SSF56801">
    <property type="entry name" value="Acetyl-CoA synthetase-like"/>
    <property type="match status" value="1"/>
</dbReference>
<dbReference type="InterPro" id="IPR042099">
    <property type="entry name" value="ANL_N_sf"/>
</dbReference>
<name>A0A1B8GN69_9PEZI</name>
<feature type="domain" description="AMP-dependent synthetase/ligase" evidence="1">
    <location>
        <begin position="16"/>
        <end position="375"/>
    </location>
</feature>
<reference evidence="3 4" key="1">
    <citation type="submission" date="2016-03" db="EMBL/GenBank/DDBJ databases">
        <title>Comparative genomics of Pseudogymnoascus destructans, the fungus causing white-nose syndrome of bats.</title>
        <authorList>
            <person name="Palmer J.M."/>
            <person name="Drees K.P."/>
            <person name="Foster J.T."/>
            <person name="Lindner D.L."/>
        </authorList>
    </citation>
    <scope>NUCLEOTIDE SEQUENCE [LARGE SCALE GENOMIC DNA]</scope>
    <source>
        <strain evidence="3 4">UAMH 10579</strain>
    </source>
</reference>
<evidence type="ECO:0008006" key="5">
    <source>
        <dbReference type="Google" id="ProtNLM"/>
    </source>
</evidence>
<dbReference type="EMBL" id="KV460223">
    <property type="protein sequence ID" value="OBT97284.1"/>
    <property type="molecule type" value="Genomic_DNA"/>
</dbReference>
<dbReference type="RefSeq" id="XP_018131017.1">
    <property type="nucleotide sequence ID" value="XM_018274127.2"/>
</dbReference>
<dbReference type="PANTHER" id="PTHR24096">
    <property type="entry name" value="LONG-CHAIN-FATTY-ACID--COA LIGASE"/>
    <property type="match status" value="1"/>
</dbReference>
<accession>A0A1B8GN69</accession>
<dbReference type="InterPro" id="IPR000873">
    <property type="entry name" value="AMP-dep_synth/lig_dom"/>
</dbReference>
<dbReference type="GO" id="GO:0019748">
    <property type="term" value="P:secondary metabolic process"/>
    <property type="evidence" value="ECO:0007669"/>
    <property type="project" value="TreeGrafter"/>
</dbReference>
<dbReference type="AlphaFoldDB" id="A0A1B8GN69"/>
<evidence type="ECO:0000259" key="2">
    <source>
        <dbReference type="Pfam" id="PF13193"/>
    </source>
</evidence>
<protein>
    <recommendedName>
        <fullName evidence="5">NRPS-like protein biosynthetic cluster</fullName>
    </recommendedName>
</protein>
<dbReference type="Proteomes" id="UP000091956">
    <property type="component" value="Unassembled WGS sequence"/>
</dbReference>
<organism evidence="3 4">
    <name type="scientific">Pseudogymnoascus verrucosus</name>
    <dbReference type="NCBI Taxonomy" id="342668"/>
    <lineage>
        <taxon>Eukaryota</taxon>
        <taxon>Fungi</taxon>
        <taxon>Dikarya</taxon>
        <taxon>Ascomycota</taxon>
        <taxon>Pezizomycotina</taxon>
        <taxon>Leotiomycetes</taxon>
        <taxon>Thelebolales</taxon>
        <taxon>Thelebolaceae</taxon>
        <taxon>Pseudogymnoascus</taxon>
    </lineage>
</organism>
<dbReference type="Gene3D" id="3.40.50.12780">
    <property type="entry name" value="N-terminal domain of ligase-like"/>
    <property type="match status" value="1"/>
</dbReference>
<evidence type="ECO:0000313" key="3">
    <source>
        <dbReference type="EMBL" id="OBT97284.1"/>
    </source>
</evidence>
<keyword evidence="4" id="KW-1185">Reference proteome</keyword>
<dbReference type="CDD" id="cd05911">
    <property type="entry name" value="Firefly_Luc_like"/>
    <property type="match status" value="1"/>
</dbReference>
<gene>
    <name evidence="3" type="ORF">VE01_04657</name>
</gene>
<feature type="domain" description="AMP-binding enzyme C-terminal" evidence="2">
    <location>
        <begin position="425"/>
        <end position="501"/>
    </location>
</feature>
<dbReference type="Pfam" id="PF00501">
    <property type="entry name" value="AMP-binding"/>
    <property type="match status" value="1"/>
</dbReference>
<evidence type="ECO:0000259" key="1">
    <source>
        <dbReference type="Pfam" id="PF00501"/>
    </source>
</evidence>
<dbReference type="STRING" id="342668.A0A1B8GN69"/>
<dbReference type="OrthoDB" id="2150604at2759"/>
<dbReference type="PANTHER" id="PTHR24096:SF265">
    <property type="entry name" value="ENZYME, PUTATIVE (AFU_ORTHOLOGUE AFUA_5G14270)-RELATED"/>
    <property type="match status" value="1"/>
</dbReference>
<dbReference type="GO" id="GO:0016405">
    <property type="term" value="F:CoA-ligase activity"/>
    <property type="evidence" value="ECO:0007669"/>
    <property type="project" value="TreeGrafter"/>
</dbReference>
<reference evidence="4" key="2">
    <citation type="journal article" date="2018" name="Nat. Commun.">
        <title>Extreme sensitivity to ultraviolet light in the fungal pathogen causing white-nose syndrome of bats.</title>
        <authorList>
            <person name="Palmer J.M."/>
            <person name="Drees K.P."/>
            <person name="Foster J.T."/>
            <person name="Lindner D.L."/>
        </authorList>
    </citation>
    <scope>NUCLEOTIDE SEQUENCE [LARGE SCALE GENOMIC DNA]</scope>
    <source>
        <strain evidence="4">UAMH 10579</strain>
    </source>
</reference>
<dbReference type="Pfam" id="PF13193">
    <property type="entry name" value="AMP-binding_C"/>
    <property type="match status" value="1"/>
</dbReference>
<evidence type="ECO:0000313" key="4">
    <source>
        <dbReference type="Proteomes" id="UP000091956"/>
    </source>
</evidence>
<dbReference type="Gene3D" id="3.30.300.30">
    <property type="match status" value="1"/>
</dbReference>